<dbReference type="SUPFAM" id="SSF53822">
    <property type="entry name" value="Periplasmic binding protein-like I"/>
    <property type="match status" value="1"/>
</dbReference>
<dbReference type="InterPro" id="IPR046335">
    <property type="entry name" value="LacI/GalR-like_sensor"/>
</dbReference>
<keyword evidence="3" id="KW-0804">Transcription</keyword>
<evidence type="ECO:0000256" key="2">
    <source>
        <dbReference type="ARBA" id="ARBA00023125"/>
    </source>
</evidence>
<dbReference type="Pfam" id="PF13377">
    <property type="entry name" value="Peripla_BP_3"/>
    <property type="match status" value="1"/>
</dbReference>
<proteinExistence type="predicted"/>
<dbReference type="InterPro" id="IPR028082">
    <property type="entry name" value="Peripla_BP_I"/>
</dbReference>
<evidence type="ECO:0000313" key="5">
    <source>
        <dbReference type="EMBL" id="NBC35813.1"/>
    </source>
</evidence>
<dbReference type="PROSITE" id="PS50932">
    <property type="entry name" value="HTH_LACI_2"/>
    <property type="match status" value="1"/>
</dbReference>
<protein>
    <submittedName>
        <fullName evidence="5">Substrate-binding domain-containing protein</fullName>
    </submittedName>
</protein>
<dbReference type="CDD" id="cd01392">
    <property type="entry name" value="HTH_LacI"/>
    <property type="match status" value="1"/>
</dbReference>
<keyword evidence="6" id="KW-1185">Reference proteome</keyword>
<sequence>MASTPPRSRRQRGRPTINDVAQAAGVSPMTVSRVINGDGAVRDATRAKVTAAIAALDYSPSAAARTLAGGEELRLALIYANPSAAYLSELLMGALEGASALNAQLSIEHFPRGGSPAALVAHMQAGRVNGIILPAPLCNNAQVLDALRAPGWPVVAVAAGMMPETVPALGIDDYAAAQTMTRHLIDLGHRRIGIIIGSPDQSASEQRLAGYRAALAQAGLAVDPTLEAQGDFTYRSGLAASARLLDAANPPSAIFACNDDMAAATLAMAHARGLMVPRDLTVCGFDDTPMATTIWPELTTIRQPIRDMARSAVEMLTTMLRARRAEPDAPWPVQHTLMDHALVRRQSDGAPKS</sequence>
<dbReference type="PRINTS" id="PR00036">
    <property type="entry name" value="HTHLACI"/>
</dbReference>
<organism evidence="5 6">
    <name type="scientific">Novosphingobium ovatum</name>
    <dbReference type="NCBI Taxonomy" id="1908523"/>
    <lineage>
        <taxon>Bacteria</taxon>
        <taxon>Pseudomonadati</taxon>
        <taxon>Pseudomonadota</taxon>
        <taxon>Alphaproteobacteria</taxon>
        <taxon>Sphingomonadales</taxon>
        <taxon>Sphingomonadaceae</taxon>
        <taxon>Novosphingobium</taxon>
    </lineage>
</organism>
<evidence type="ECO:0000256" key="1">
    <source>
        <dbReference type="ARBA" id="ARBA00023015"/>
    </source>
</evidence>
<dbReference type="Pfam" id="PF00356">
    <property type="entry name" value="LacI"/>
    <property type="match status" value="1"/>
</dbReference>
<dbReference type="CDD" id="cd01545">
    <property type="entry name" value="PBP1_SalR"/>
    <property type="match status" value="1"/>
</dbReference>
<dbReference type="InterPro" id="IPR010982">
    <property type="entry name" value="Lambda_DNA-bd_dom_sf"/>
</dbReference>
<dbReference type="PROSITE" id="PS00356">
    <property type="entry name" value="HTH_LACI_1"/>
    <property type="match status" value="1"/>
</dbReference>
<dbReference type="SUPFAM" id="SSF47413">
    <property type="entry name" value="lambda repressor-like DNA-binding domains"/>
    <property type="match status" value="1"/>
</dbReference>
<evidence type="ECO:0000259" key="4">
    <source>
        <dbReference type="PROSITE" id="PS50932"/>
    </source>
</evidence>
<reference evidence="6" key="1">
    <citation type="submission" date="2020-01" db="EMBL/GenBank/DDBJ databases">
        <title>Sphingomonas sp. strain CSW-10.</title>
        <authorList>
            <person name="Chen W.-M."/>
        </authorList>
    </citation>
    <scope>NUCLEOTIDE SEQUENCE [LARGE SCALE GENOMIC DNA]</scope>
    <source>
        <strain evidence="6">FSY-8</strain>
    </source>
</reference>
<dbReference type="RefSeq" id="WP_161717116.1">
    <property type="nucleotide sequence ID" value="NZ_JAAAPO010000002.1"/>
</dbReference>
<name>A0ABW9XB99_9SPHN</name>
<evidence type="ECO:0000313" key="6">
    <source>
        <dbReference type="Proteomes" id="UP000753724"/>
    </source>
</evidence>
<keyword evidence="2" id="KW-0238">DNA-binding</keyword>
<dbReference type="PANTHER" id="PTHR30146">
    <property type="entry name" value="LACI-RELATED TRANSCRIPTIONAL REPRESSOR"/>
    <property type="match status" value="1"/>
</dbReference>
<keyword evidence="1" id="KW-0805">Transcription regulation</keyword>
<dbReference type="Gene3D" id="3.40.50.2300">
    <property type="match status" value="2"/>
</dbReference>
<dbReference type="SMART" id="SM00354">
    <property type="entry name" value="HTH_LACI"/>
    <property type="match status" value="1"/>
</dbReference>
<gene>
    <name evidence="5" type="ORF">GTZ99_04500</name>
</gene>
<evidence type="ECO:0000256" key="3">
    <source>
        <dbReference type="ARBA" id="ARBA00023163"/>
    </source>
</evidence>
<dbReference type="Gene3D" id="1.10.260.40">
    <property type="entry name" value="lambda repressor-like DNA-binding domains"/>
    <property type="match status" value="1"/>
</dbReference>
<dbReference type="InterPro" id="IPR000843">
    <property type="entry name" value="HTH_LacI"/>
</dbReference>
<dbReference type="EMBL" id="JAAAPO010000002">
    <property type="protein sequence ID" value="NBC35813.1"/>
    <property type="molecule type" value="Genomic_DNA"/>
</dbReference>
<feature type="domain" description="HTH lacI-type" evidence="4">
    <location>
        <begin position="15"/>
        <end position="69"/>
    </location>
</feature>
<dbReference type="PANTHER" id="PTHR30146:SF153">
    <property type="entry name" value="LACTOSE OPERON REPRESSOR"/>
    <property type="match status" value="1"/>
</dbReference>
<dbReference type="Proteomes" id="UP000753724">
    <property type="component" value="Unassembled WGS sequence"/>
</dbReference>
<accession>A0ABW9XB99</accession>
<comment type="caution">
    <text evidence="5">The sequence shown here is derived from an EMBL/GenBank/DDBJ whole genome shotgun (WGS) entry which is preliminary data.</text>
</comment>